<keyword evidence="3" id="KW-1185">Reference proteome</keyword>
<comment type="caution">
    <text evidence="2">The sequence shown here is derived from an EMBL/GenBank/DDBJ whole genome shotgun (WGS) entry which is preliminary data.</text>
</comment>
<sequence>MPSDDAAEGRKEGFVGSGVVEFEGKDACPGEGTGGEAGEAFGPRSGPGFRGLRCGIEEENGDRLADGGGRWLVDARKEPCFPTLAGEAKDLGLAAARVAVDAEKTVRELLGEEEFLLGGFALIAVVEIGGAEEGFVVEGVVSRSVPDAGGGTTIDYGEVMEDGGQSRSGERRAESGERRAESGEKKRRGGLRARLSPIASFLRGLG</sequence>
<dbReference type="Proteomes" id="UP001165653">
    <property type="component" value="Unassembled WGS sequence"/>
</dbReference>
<evidence type="ECO:0000313" key="3">
    <source>
        <dbReference type="Proteomes" id="UP001165653"/>
    </source>
</evidence>
<evidence type="ECO:0000313" key="2">
    <source>
        <dbReference type="EMBL" id="MCW1915352.1"/>
    </source>
</evidence>
<organism evidence="2 3">
    <name type="scientific">Luteolibacter rhizosphaerae</name>
    <dbReference type="NCBI Taxonomy" id="2989719"/>
    <lineage>
        <taxon>Bacteria</taxon>
        <taxon>Pseudomonadati</taxon>
        <taxon>Verrucomicrobiota</taxon>
        <taxon>Verrucomicrobiia</taxon>
        <taxon>Verrucomicrobiales</taxon>
        <taxon>Verrucomicrobiaceae</taxon>
        <taxon>Luteolibacter</taxon>
    </lineage>
</organism>
<feature type="region of interest" description="Disordered" evidence="1">
    <location>
        <begin position="151"/>
        <end position="192"/>
    </location>
</feature>
<gene>
    <name evidence="2" type="ORF">OJ996_17340</name>
</gene>
<accession>A0ABT3G6A0</accession>
<dbReference type="RefSeq" id="WP_264514900.1">
    <property type="nucleotide sequence ID" value="NZ_JAPDDR010000009.1"/>
</dbReference>
<protein>
    <submittedName>
        <fullName evidence="2">Uncharacterized protein</fullName>
    </submittedName>
</protein>
<reference evidence="2" key="1">
    <citation type="submission" date="2022-10" db="EMBL/GenBank/DDBJ databases">
        <title>Luteolibacter sp. GHJ8, whole genome shotgun sequencing project.</title>
        <authorList>
            <person name="Zhao G."/>
            <person name="Shen L."/>
        </authorList>
    </citation>
    <scope>NUCLEOTIDE SEQUENCE</scope>
    <source>
        <strain evidence="2">GHJ8</strain>
    </source>
</reference>
<dbReference type="EMBL" id="JAPDDR010000009">
    <property type="protein sequence ID" value="MCW1915352.1"/>
    <property type="molecule type" value="Genomic_DNA"/>
</dbReference>
<feature type="compositionally biased region" description="Basic and acidic residues" evidence="1">
    <location>
        <begin position="168"/>
        <end position="184"/>
    </location>
</feature>
<evidence type="ECO:0000256" key="1">
    <source>
        <dbReference type="SAM" id="MobiDB-lite"/>
    </source>
</evidence>
<name>A0ABT3G6A0_9BACT</name>
<feature type="region of interest" description="Disordered" evidence="1">
    <location>
        <begin position="1"/>
        <end position="46"/>
    </location>
</feature>
<proteinExistence type="predicted"/>